<evidence type="ECO:0000313" key="1">
    <source>
        <dbReference type="EMBL" id="GAA1512564.1"/>
    </source>
</evidence>
<reference evidence="1 2" key="1">
    <citation type="journal article" date="2019" name="Int. J. Syst. Evol. Microbiol.">
        <title>The Global Catalogue of Microorganisms (GCM) 10K type strain sequencing project: providing services to taxonomists for standard genome sequencing and annotation.</title>
        <authorList>
            <consortium name="The Broad Institute Genomics Platform"/>
            <consortium name="The Broad Institute Genome Sequencing Center for Infectious Disease"/>
            <person name="Wu L."/>
            <person name="Ma J."/>
        </authorList>
    </citation>
    <scope>NUCLEOTIDE SEQUENCE [LARGE SCALE GENOMIC DNA]</scope>
    <source>
        <strain evidence="1 2">JCM 13318</strain>
    </source>
</reference>
<dbReference type="InterPro" id="IPR011335">
    <property type="entry name" value="Restrct_endonuc-II-like"/>
</dbReference>
<proteinExistence type="predicted"/>
<dbReference type="SUPFAM" id="SSF52980">
    <property type="entry name" value="Restriction endonuclease-like"/>
    <property type="match status" value="1"/>
</dbReference>
<organism evidence="1 2">
    <name type="scientific">Brevibacterium permense</name>
    <dbReference type="NCBI Taxonomy" id="234834"/>
    <lineage>
        <taxon>Bacteria</taxon>
        <taxon>Bacillati</taxon>
        <taxon>Actinomycetota</taxon>
        <taxon>Actinomycetes</taxon>
        <taxon>Micrococcales</taxon>
        <taxon>Brevibacteriaceae</taxon>
        <taxon>Brevibacterium</taxon>
    </lineage>
</organism>
<dbReference type="Proteomes" id="UP001500177">
    <property type="component" value="Unassembled WGS sequence"/>
</dbReference>
<evidence type="ECO:0000313" key="2">
    <source>
        <dbReference type="Proteomes" id="UP001500177"/>
    </source>
</evidence>
<name>A0ABN2A6N7_9MICO</name>
<keyword evidence="2" id="KW-1185">Reference proteome</keyword>
<comment type="caution">
    <text evidence="1">The sequence shown here is derived from an EMBL/GenBank/DDBJ whole genome shotgun (WGS) entry which is preliminary data.</text>
</comment>
<gene>
    <name evidence="1" type="ORF">GCM10009690_14430</name>
</gene>
<sequence length="307" mass="34479">MRHPLNYADYPAIVSVSEARARGASDYDIRSGRNFPAAAWGIRFDATVPTEFPVPTWADDDWIKEAQLLLALAHRHSGIVACSETAARLFGWPLQGSSNRHILRLATSDINKRIRRKGVTLHRMRTLRRTGFLGLPVQSPLQVFSQFAAVSSVESLVKMGDAAIGDWKSPPQFSLEDLATHISGTKHLRARSKLLSALELIREGVDSPMETDLRLWAVSRNLPEPAVHPAVYCPSIDRTLHPDLGYPQEKLALEYEGDHHRTSEDQWAADIDRVNALRAVGWTVIRVTKSTNRHQLERDIRQHLGLQ</sequence>
<dbReference type="EMBL" id="BAAALX010000009">
    <property type="protein sequence ID" value="GAA1512564.1"/>
    <property type="molecule type" value="Genomic_DNA"/>
</dbReference>
<dbReference type="RefSeq" id="WP_173151089.1">
    <property type="nucleotide sequence ID" value="NZ_BAAALX010000009.1"/>
</dbReference>
<protein>
    <recommendedName>
        <fullName evidence="3">DUF559 domain-containing protein</fullName>
    </recommendedName>
</protein>
<dbReference type="Gene3D" id="3.40.960.10">
    <property type="entry name" value="VSR Endonuclease"/>
    <property type="match status" value="1"/>
</dbReference>
<evidence type="ECO:0008006" key="3">
    <source>
        <dbReference type="Google" id="ProtNLM"/>
    </source>
</evidence>
<accession>A0ABN2A6N7</accession>